<sequence length="216" mass="24598">MIAIQKDRLLHSLPILIQAILLPLITLNWLQDNMSGTIVWLLLMALCIAGIQLDWFSVIWLIGLVVASFGLFLSQPQVIWLILAQLGMTLVLMSQTLSPAWRDTLTLLQLFFFQALFVIAVVQILPNTLLLDLLLLDIPLLLVIWIPSMAATRWLLPLTLVIYAIGAYFSTRLTLLSIAGIVLISWLWAHNKRLVPYRLWLPVIYGLLFWLVRLHG</sequence>
<keyword evidence="1" id="KW-0812">Transmembrane</keyword>
<dbReference type="Proteomes" id="UP000050969">
    <property type="component" value="Unassembled WGS sequence"/>
</dbReference>
<evidence type="ECO:0000313" key="2">
    <source>
        <dbReference type="EMBL" id="KRO16805.1"/>
    </source>
</evidence>
<evidence type="ECO:0000256" key="1">
    <source>
        <dbReference type="SAM" id="Phobius"/>
    </source>
</evidence>
<protein>
    <submittedName>
        <fullName evidence="2">Uncharacterized protein</fullName>
    </submittedName>
</protein>
<keyword evidence="1" id="KW-0472">Membrane</keyword>
<feature type="transmembrane region" description="Helical" evidence="1">
    <location>
        <begin position="195"/>
        <end position="212"/>
    </location>
</feature>
<feature type="transmembrane region" description="Helical" evidence="1">
    <location>
        <begin position="104"/>
        <end position="122"/>
    </location>
</feature>
<keyword evidence="3" id="KW-1185">Reference proteome</keyword>
<feature type="transmembrane region" description="Helical" evidence="1">
    <location>
        <begin position="160"/>
        <end position="188"/>
    </location>
</feature>
<feature type="transmembrane region" description="Helical" evidence="1">
    <location>
        <begin position="12"/>
        <end position="31"/>
    </location>
</feature>
<feature type="transmembrane region" description="Helical" evidence="1">
    <location>
        <begin position="37"/>
        <end position="66"/>
    </location>
</feature>
<evidence type="ECO:0000313" key="3">
    <source>
        <dbReference type="Proteomes" id="UP000050969"/>
    </source>
</evidence>
<feature type="transmembrane region" description="Helical" evidence="1">
    <location>
        <begin position="78"/>
        <end position="98"/>
    </location>
</feature>
<gene>
    <name evidence="2" type="ORF">IV56_GL000794</name>
</gene>
<comment type="caution">
    <text evidence="2">The sequence shown here is derived from an EMBL/GenBank/DDBJ whole genome shotgun (WGS) entry which is preliminary data.</text>
</comment>
<reference evidence="2 3" key="1">
    <citation type="journal article" date="2015" name="Genome Announc.">
        <title>Expanding the biotechnology potential of lactobacilli through comparative genomics of 213 strains and associated genera.</title>
        <authorList>
            <person name="Sun Z."/>
            <person name="Harris H.M."/>
            <person name="McCann A."/>
            <person name="Guo C."/>
            <person name="Argimon S."/>
            <person name="Zhang W."/>
            <person name="Yang X."/>
            <person name="Jeffery I.B."/>
            <person name="Cooney J.C."/>
            <person name="Kagawa T.F."/>
            <person name="Liu W."/>
            <person name="Song Y."/>
            <person name="Salvetti E."/>
            <person name="Wrobel A."/>
            <person name="Rasinkangas P."/>
            <person name="Parkhill J."/>
            <person name="Rea M.C."/>
            <person name="O'Sullivan O."/>
            <person name="Ritari J."/>
            <person name="Douillard F.P."/>
            <person name="Paul Ross R."/>
            <person name="Yang R."/>
            <person name="Briner A.E."/>
            <person name="Felis G.E."/>
            <person name="de Vos W.M."/>
            <person name="Barrangou R."/>
            <person name="Klaenhammer T.R."/>
            <person name="Caufield P.W."/>
            <person name="Cui Y."/>
            <person name="Zhang H."/>
            <person name="O'Toole P.W."/>
        </authorList>
    </citation>
    <scope>NUCLEOTIDE SEQUENCE [LARGE SCALE GENOMIC DNA]</scope>
    <source>
        <strain evidence="2 3">DSM 24301</strain>
    </source>
</reference>
<proteinExistence type="predicted"/>
<dbReference type="AlphaFoldDB" id="A0A0R2MTB8"/>
<name>A0A0R2MTB8_9LACO</name>
<accession>A0A0R2MTB8</accession>
<organism evidence="2 3">
    <name type="scientific">Lacticaseibacillus saniviri JCM 17471 = DSM 24301</name>
    <dbReference type="NCBI Taxonomy" id="1293598"/>
    <lineage>
        <taxon>Bacteria</taxon>
        <taxon>Bacillati</taxon>
        <taxon>Bacillota</taxon>
        <taxon>Bacilli</taxon>
        <taxon>Lactobacillales</taxon>
        <taxon>Lactobacillaceae</taxon>
        <taxon>Lacticaseibacillus</taxon>
    </lineage>
</organism>
<dbReference type="EMBL" id="JQCE01000032">
    <property type="protein sequence ID" value="KRO16805.1"/>
    <property type="molecule type" value="Genomic_DNA"/>
</dbReference>
<dbReference type="PATRIC" id="fig|1293598.4.peg.842"/>
<feature type="transmembrane region" description="Helical" evidence="1">
    <location>
        <begin position="129"/>
        <end position="148"/>
    </location>
</feature>
<dbReference type="RefSeq" id="WP_054777444.1">
    <property type="nucleotide sequence ID" value="NZ_BBBX01000013.1"/>
</dbReference>
<keyword evidence="1" id="KW-1133">Transmembrane helix</keyword>